<feature type="domain" description="C2H2-type" evidence="13">
    <location>
        <begin position="406"/>
        <end position="433"/>
    </location>
</feature>
<sequence>MEALGAMGCSGFDVELRALVDVLLKDVCALAVRWNAALQREITASRSENSELRRRLHIMEQTLSHSSHSTQAEAAGRVDTQAGLPEPGGNEGLKKAPAECAKKTVNIEIEPTGPTGGQWQRQISALPGLKEEEMDISITGKTQHRFYANGDVLHATDYTSAETDCQFPGLKTECERKAESEIQSPEANHSQDNSRDDEDDTLDGLAVEEACEPENHSTQHGHHYFSHKTEENEDDLEREDEEQEQFYTSHFMPPDLRLSSTLLPINSESTLSDCSMFASLEGNAEKSTHLLNAECSDLDSDPTNSRKPRGPRYICNICGKSLSSKYSLTVHFTMHTGERPYACAQCGKRFVNRSNLQIHQNIHTGAKPYVCTLCPKSFADPSPFGRHKRMHSRELQQSSRSPKCQFICNICGKSLSTKQGLSYHLTMHTGERPYSCTWCGKSFVLKHNLKIHQNIHTGAKPYACTLCPKSFADPSSLKKHQRMHES</sequence>
<reference evidence="15" key="1">
    <citation type="submission" date="2013-03" db="EMBL/GenBank/DDBJ databases">
        <authorList>
            <person name="Jeffery W."/>
            <person name="Warren W."/>
            <person name="Wilson R.K."/>
        </authorList>
    </citation>
    <scope>NUCLEOTIDE SEQUENCE</scope>
    <source>
        <strain evidence="15">female</strain>
    </source>
</reference>
<evidence type="ECO:0000256" key="11">
    <source>
        <dbReference type="PROSITE-ProRule" id="PRU00042"/>
    </source>
</evidence>
<evidence type="ECO:0000259" key="13">
    <source>
        <dbReference type="PROSITE" id="PS50157"/>
    </source>
</evidence>
<reference evidence="15" key="2">
    <citation type="journal article" date="2014" name="Nat. Commun.">
        <title>The cavefish genome reveals candidate genes for eye loss.</title>
        <authorList>
            <person name="McGaugh S.E."/>
            <person name="Gross J.B."/>
            <person name="Aken B."/>
            <person name="Blin M."/>
            <person name="Borowsky R."/>
            <person name="Chalopin D."/>
            <person name="Hinaux H."/>
            <person name="Jeffery W.R."/>
            <person name="Keene A."/>
            <person name="Ma L."/>
            <person name="Minx P."/>
            <person name="Murphy D."/>
            <person name="O'Quin K.E."/>
            <person name="Retaux S."/>
            <person name="Rohner N."/>
            <person name="Searle S.M."/>
            <person name="Stahl B.A."/>
            <person name="Tabin C."/>
            <person name="Volff J.N."/>
            <person name="Yoshizawa M."/>
            <person name="Warren W.C."/>
        </authorList>
    </citation>
    <scope>NUCLEOTIDE SEQUENCE [LARGE SCALE GENOMIC DNA]</scope>
    <source>
        <strain evidence="15">female</strain>
    </source>
</reference>
<dbReference type="PROSITE" id="PS00028">
    <property type="entry name" value="ZINC_FINGER_C2H2_1"/>
    <property type="match status" value="6"/>
</dbReference>
<name>A0A3B1KF47_ASTMX</name>
<evidence type="ECO:0000256" key="12">
    <source>
        <dbReference type="SAM" id="MobiDB-lite"/>
    </source>
</evidence>
<keyword evidence="7" id="KW-0805">Transcription regulation</keyword>
<dbReference type="OrthoDB" id="9439903at2759"/>
<dbReference type="InterPro" id="IPR036236">
    <property type="entry name" value="Znf_C2H2_sf"/>
</dbReference>
<feature type="domain" description="C2H2-type" evidence="13">
    <location>
        <begin position="462"/>
        <end position="486"/>
    </location>
</feature>
<keyword evidence="10" id="KW-0539">Nucleus</keyword>
<evidence type="ECO:0000256" key="4">
    <source>
        <dbReference type="ARBA" id="ARBA00022737"/>
    </source>
</evidence>
<feature type="region of interest" description="Disordered" evidence="12">
    <location>
        <begin position="176"/>
        <end position="200"/>
    </location>
</feature>
<evidence type="ECO:0000313" key="15">
    <source>
        <dbReference type="Proteomes" id="UP000018467"/>
    </source>
</evidence>
<evidence type="ECO:0000256" key="5">
    <source>
        <dbReference type="ARBA" id="ARBA00022771"/>
    </source>
</evidence>
<evidence type="ECO:0000256" key="2">
    <source>
        <dbReference type="ARBA" id="ARBA00006991"/>
    </source>
</evidence>
<dbReference type="GO" id="GO:0005654">
    <property type="term" value="C:nucleoplasm"/>
    <property type="evidence" value="ECO:0007669"/>
    <property type="project" value="TreeGrafter"/>
</dbReference>
<reference evidence="14" key="4">
    <citation type="submission" date="2025-09" db="UniProtKB">
        <authorList>
            <consortium name="Ensembl"/>
        </authorList>
    </citation>
    <scope>IDENTIFICATION</scope>
</reference>
<keyword evidence="6" id="KW-0862">Zinc</keyword>
<dbReference type="SUPFAM" id="SSF57667">
    <property type="entry name" value="beta-beta-alpha zinc fingers"/>
    <property type="match status" value="4"/>
</dbReference>
<dbReference type="FunFam" id="3.30.160.60:FF:000446">
    <property type="entry name" value="Zinc finger protein"/>
    <property type="match status" value="1"/>
</dbReference>
<dbReference type="SMART" id="SM00355">
    <property type="entry name" value="ZnF_C2H2"/>
    <property type="match status" value="6"/>
</dbReference>
<feature type="compositionally biased region" description="Polar residues" evidence="12">
    <location>
        <begin position="181"/>
        <end position="191"/>
    </location>
</feature>
<dbReference type="GO" id="GO:0008270">
    <property type="term" value="F:zinc ion binding"/>
    <property type="evidence" value="ECO:0007669"/>
    <property type="project" value="UniProtKB-KW"/>
</dbReference>
<evidence type="ECO:0000256" key="3">
    <source>
        <dbReference type="ARBA" id="ARBA00022723"/>
    </source>
</evidence>
<dbReference type="AlphaFoldDB" id="A0A3B1KF47"/>
<dbReference type="GO" id="GO:0001227">
    <property type="term" value="F:DNA-binding transcription repressor activity, RNA polymerase II-specific"/>
    <property type="evidence" value="ECO:0007669"/>
    <property type="project" value="TreeGrafter"/>
</dbReference>
<dbReference type="Pfam" id="PF13894">
    <property type="entry name" value="zf-C2H2_4"/>
    <property type="match status" value="1"/>
</dbReference>
<evidence type="ECO:0000256" key="6">
    <source>
        <dbReference type="ARBA" id="ARBA00022833"/>
    </source>
</evidence>
<comment type="subcellular location">
    <subcellularLocation>
        <location evidence="1">Nucleus</location>
    </subcellularLocation>
</comment>
<keyword evidence="15" id="KW-1185">Reference proteome</keyword>
<dbReference type="FunFam" id="3.30.160.60:FF:000839">
    <property type="entry name" value="Zinc finger protein 691"/>
    <property type="match status" value="1"/>
</dbReference>
<accession>A0A3B1KF47</accession>
<reference evidence="14" key="3">
    <citation type="submission" date="2025-08" db="UniProtKB">
        <authorList>
            <consortium name="Ensembl"/>
        </authorList>
    </citation>
    <scope>IDENTIFICATION</scope>
</reference>
<keyword evidence="3" id="KW-0479">Metal-binding</keyword>
<feature type="domain" description="C2H2-type" evidence="13">
    <location>
        <begin position="434"/>
        <end position="461"/>
    </location>
</feature>
<evidence type="ECO:0000256" key="10">
    <source>
        <dbReference type="ARBA" id="ARBA00023242"/>
    </source>
</evidence>
<proteinExistence type="inferred from homology"/>
<dbReference type="Bgee" id="ENSAMXG00000037631">
    <property type="expression patterns" value="Expressed in muscle tissue and 13 other cell types or tissues"/>
</dbReference>
<dbReference type="FunFam" id="3.30.160.60:FF:001049">
    <property type="entry name" value="zinc finger protein 319"/>
    <property type="match status" value="1"/>
</dbReference>
<dbReference type="Pfam" id="PF00096">
    <property type="entry name" value="zf-C2H2"/>
    <property type="match status" value="5"/>
</dbReference>
<dbReference type="Gene3D" id="3.30.160.60">
    <property type="entry name" value="Classic Zinc Finger"/>
    <property type="match status" value="6"/>
</dbReference>
<dbReference type="PROSITE" id="PS50157">
    <property type="entry name" value="ZINC_FINGER_C2H2_2"/>
    <property type="match status" value="6"/>
</dbReference>
<keyword evidence="8" id="KW-0238">DNA-binding</keyword>
<dbReference type="Proteomes" id="UP000018467">
    <property type="component" value="Unassembled WGS sequence"/>
</dbReference>
<dbReference type="GeneTree" id="ENSGT01150000286918"/>
<dbReference type="FunFam" id="3.30.160.60:FF:000358">
    <property type="entry name" value="zinc finger protein 24"/>
    <property type="match status" value="1"/>
</dbReference>
<evidence type="ECO:0000256" key="9">
    <source>
        <dbReference type="ARBA" id="ARBA00023163"/>
    </source>
</evidence>
<keyword evidence="5 11" id="KW-0863">Zinc-finger</keyword>
<feature type="region of interest" description="Disordered" evidence="12">
    <location>
        <begin position="213"/>
        <end position="244"/>
    </location>
</feature>
<organism evidence="14 15">
    <name type="scientific">Astyanax mexicanus</name>
    <name type="common">Blind cave fish</name>
    <name type="synonym">Astyanax fasciatus mexicanus</name>
    <dbReference type="NCBI Taxonomy" id="7994"/>
    <lineage>
        <taxon>Eukaryota</taxon>
        <taxon>Metazoa</taxon>
        <taxon>Chordata</taxon>
        <taxon>Craniata</taxon>
        <taxon>Vertebrata</taxon>
        <taxon>Euteleostomi</taxon>
        <taxon>Actinopterygii</taxon>
        <taxon>Neopterygii</taxon>
        <taxon>Teleostei</taxon>
        <taxon>Ostariophysi</taxon>
        <taxon>Characiformes</taxon>
        <taxon>Characoidei</taxon>
        <taxon>Acestrorhamphidae</taxon>
        <taxon>Acestrorhamphinae</taxon>
        <taxon>Astyanax</taxon>
    </lineage>
</organism>
<comment type="similarity">
    <text evidence="2">Belongs to the krueppel C2H2-type zinc-finger protein family.</text>
</comment>
<evidence type="ECO:0000313" key="14">
    <source>
        <dbReference type="Ensembl" id="ENSAMXP00000052516.1"/>
    </source>
</evidence>
<dbReference type="GO" id="GO:0002682">
    <property type="term" value="P:regulation of immune system process"/>
    <property type="evidence" value="ECO:0007669"/>
    <property type="project" value="TreeGrafter"/>
</dbReference>
<feature type="compositionally biased region" description="Acidic residues" evidence="12">
    <location>
        <begin position="231"/>
        <end position="244"/>
    </location>
</feature>
<feature type="domain" description="C2H2-type" evidence="13">
    <location>
        <begin position="341"/>
        <end position="368"/>
    </location>
</feature>
<evidence type="ECO:0000256" key="1">
    <source>
        <dbReference type="ARBA" id="ARBA00004123"/>
    </source>
</evidence>
<dbReference type="GO" id="GO:0001817">
    <property type="term" value="P:regulation of cytokine production"/>
    <property type="evidence" value="ECO:0007669"/>
    <property type="project" value="TreeGrafter"/>
</dbReference>
<evidence type="ECO:0000256" key="8">
    <source>
        <dbReference type="ARBA" id="ARBA00023125"/>
    </source>
</evidence>
<feature type="domain" description="C2H2-type" evidence="13">
    <location>
        <begin position="369"/>
        <end position="396"/>
    </location>
</feature>
<keyword evidence="9" id="KW-0804">Transcription</keyword>
<dbReference type="InterPro" id="IPR013087">
    <property type="entry name" value="Znf_C2H2_type"/>
</dbReference>
<dbReference type="GO" id="GO:0000978">
    <property type="term" value="F:RNA polymerase II cis-regulatory region sequence-specific DNA binding"/>
    <property type="evidence" value="ECO:0007669"/>
    <property type="project" value="TreeGrafter"/>
</dbReference>
<evidence type="ECO:0000256" key="7">
    <source>
        <dbReference type="ARBA" id="ARBA00023015"/>
    </source>
</evidence>
<dbReference type="Ensembl" id="ENSAMXT00000052941.1">
    <property type="protein sequence ID" value="ENSAMXP00000052516.1"/>
    <property type="gene ID" value="ENSAMXG00000037631.1"/>
</dbReference>
<dbReference type="InParanoid" id="A0A3B1KF47"/>
<feature type="domain" description="C2H2-type" evidence="13">
    <location>
        <begin position="313"/>
        <end position="340"/>
    </location>
</feature>
<protein>
    <recommendedName>
        <fullName evidence="13">C2H2-type domain-containing protein</fullName>
    </recommendedName>
</protein>
<dbReference type="PANTHER" id="PTHR24399">
    <property type="entry name" value="ZINC FINGER AND BTB DOMAIN-CONTAINING"/>
    <property type="match status" value="1"/>
</dbReference>
<keyword evidence="4" id="KW-0677">Repeat</keyword>
<dbReference type="PANTHER" id="PTHR24399:SF54">
    <property type="entry name" value="GASTRULA ZINC FINGER PROTEIN XLCGF26.1-LIKE-RELATED"/>
    <property type="match status" value="1"/>
</dbReference>
<dbReference type="FunFam" id="3.30.160.60:FF:000052">
    <property type="entry name" value="zinc finger protein 546 isoform X1"/>
    <property type="match status" value="1"/>
</dbReference>